<keyword evidence="4" id="KW-1185">Reference proteome</keyword>
<feature type="region of interest" description="Disordered" evidence="2">
    <location>
        <begin position="1"/>
        <end position="92"/>
    </location>
</feature>
<sequence>MFGDPTSPERGPSGDFSPNGSASSSGGSKSRGKLSPGKRSRSVGTPKRSKSPAAEPMPSMGYSPRRDLQPHELLHPRYSDPSQQRPFYSPLDNTVDSAATLPRVTAADLADMLEELQEHCWRITRERDDCVDVAKSWIDAFNQLKQKDDELFKAYEAWKNKAEELQDRYEAATAELAGARVAQEVARAKNEERVVQVELKLSATLQRLEMERQEKQETMAQNQELQAQLADLERRLRWYESRKTSANFSFAGSNVAA</sequence>
<dbReference type="AlphaFoldDB" id="A0A139ALZ7"/>
<feature type="compositionally biased region" description="Low complexity" evidence="2">
    <location>
        <begin position="13"/>
        <end position="29"/>
    </location>
</feature>
<dbReference type="Proteomes" id="UP000070544">
    <property type="component" value="Unassembled WGS sequence"/>
</dbReference>
<dbReference type="OrthoDB" id="10386369at2759"/>
<feature type="coiled-coil region" evidence="1">
    <location>
        <begin position="148"/>
        <end position="242"/>
    </location>
</feature>
<accession>A0A139ALZ7</accession>
<proteinExistence type="predicted"/>
<name>A0A139ALZ7_GONPJ</name>
<gene>
    <name evidence="3" type="ORF">M427DRAFT_133219</name>
</gene>
<evidence type="ECO:0000313" key="4">
    <source>
        <dbReference type="Proteomes" id="UP000070544"/>
    </source>
</evidence>
<reference evidence="3 4" key="1">
    <citation type="journal article" date="2015" name="Genome Biol. Evol.">
        <title>Phylogenomic analyses indicate that early fungi evolved digesting cell walls of algal ancestors of land plants.</title>
        <authorList>
            <person name="Chang Y."/>
            <person name="Wang S."/>
            <person name="Sekimoto S."/>
            <person name="Aerts A.L."/>
            <person name="Choi C."/>
            <person name="Clum A."/>
            <person name="LaButti K.M."/>
            <person name="Lindquist E.A."/>
            <person name="Yee Ngan C."/>
            <person name="Ohm R.A."/>
            <person name="Salamov A.A."/>
            <person name="Grigoriev I.V."/>
            <person name="Spatafora J.W."/>
            <person name="Berbee M.L."/>
        </authorList>
    </citation>
    <scope>NUCLEOTIDE SEQUENCE [LARGE SCALE GENOMIC DNA]</scope>
    <source>
        <strain evidence="3 4">JEL478</strain>
    </source>
</reference>
<evidence type="ECO:0000256" key="2">
    <source>
        <dbReference type="SAM" id="MobiDB-lite"/>
    </source>
</evidence>
<evidence type="ECO:0000313" key="3">
    <source>
        <dbReference type="EMBL" id="KXS17718.1"/>
    </source>
</evidence>
<feature type="compositionally biased region" description="Basic residues" evidence="2">
    <location>
        <begin position="30"/>
        <end position="41"/>
    </location>
</feature>
<dbReference type="EMBL" id="KQ965745">
    <property type="protein sequence ID" value="KXS17718.1"/>
    <property type="molecule type" value="Genomic_DNA"/>
</dbReference>
<organism evidence="3 4">
    <name type="scientific">Gonapodya prolifera (strain JEL478)</name>
    <name type="common">Monoblepharis prolifera</name>
    <dbReference type="NCBI Taxonomy" id="1344416"/>
    <lineage>
        <taxon>Eukaryota</taxon>
        <taxon>Fungi</taxon>
        <taxon>Fungi incertae sedis</taxon>
        <taxon>Chytridiomycota</taxon>
        <taxon>Chytridiomycota incertae sedis</taxon>
        <taxon>Monoblepharidomycetes</taxon>
        <taxon>Monoblepharidales</taxon>
        <taxon>Gonapodyaceae</taxon>
        <taxon>Gonapodya</taxon>
    </lineage>
</organism>
<feature type="compositionally biased region" description="Polar residues" evidence="2">
    <location>
        <begin position="80"/>
        <end position="92"/>
    </location>
</feature>
<keyword evidence="1" id="KW-0175">Coiled coil</keyword>
<protein>
    <submittedName>
        <fullName evidence="3">Uncharacterized protein</fullName>
    </submittedName>
</protein>
<evidence type="ECO:0000256" key="1">
    <source>
        <dbReference type="SAM" id="Coils"/>
    </source>
</evidence>
<feature type="compositionally biased region" description="Basic and acidic residues" evidence="2">
    <location>
        <begin position="64"/>
        <end position="78"/>
    </location>
</feature>